<dbReference type="InterPro" id="IPR036388">
    <property type="entry name" value="WH-like_DNA-bd_sf"/>
</dbReference>
<dbReference type="Proteomes" id="UP000287401">
    <property type="component" value="Unassembled WGS sequence"/>
</dbReference>
<dbReference type="Gene3D" id="1.10.10.10">
    <property type="entry name" value="Winged helix-like DNA-binding domain superfamily/Winged helix DNA-binding domain"/>
    <property type="match status" value="1"/>
</dbReference>
<sequence>MIGSYFVTGKWCNTRTEVALAMQDAGASNREIGEKLGVSVSTASALLASGHRAKSRGGTGVPSQRGKYGIPTAALETAIMDLWDEGKSYDQIAEALNIRRETAQKIVAYMREGATDWSMGGAAAARGSEALLAALLRHHPERCTIATLGRRQ</sequence>
<dbReference type="EMBL" id="QRAL01000009">
    <property type="protein sequence ID" value="RSU57226.1"/>
    <property type="molecule type" value="Genomic_DNA"/>
</dbReference>
<gene>
    <name evidence="1" type="ORF">DAH51_10460</name>
</gene>
<reference evidence="1 2" key="1">
    <citation type="submission" date="2018-07" db="EMBL/GenBank/DDBJ databases">
        <title>Genomic and Epidemiologic Investigation of an Indolent Hospital Outbreak.</title>
        <authorList>
            <person name="Johnson R.C."/>
            <person name="Deming C."/>
            <person name="Conlan S."/>
            <person name="Zellmer C.J."/>
            <person name="Michelin A.V."/>
            <person name="Lee-Lin S."/>
            <person name="Thomas P.J."/>
            <person name="Park M."/>
            <person name="Weingarten R.A."/>
            <person name="Less J."/>
            <person name="Dekker J.P."/>
            <person name="Frank K.M."/>
            <person name="Musser K.A."/>
            <person name="Mcquiston J.R."/>
            <person name="Henderson D.K."/>
            <person name="Lau A.F."/>
            <person name="Palmore T.N."/>
            <person name="Segre J.A."/>
        </authorList>
    </citation>
    <scope>NUCLEOTIDE SEQUENCE [LARGE SCALE GENOMIC DNA]</scope>
    <source>
        <strain evidence="1 2">SK-NIH.Env6_1116</strain>
    </source>
</reference>
<dbReference type="RefSeq" id="WP_125998230.1">
    <property type="nucleotide sequence ID" value="NZ_QRAL01000009.1"/>
</dbReference>
<accession>A0A430BX10</accession>
<dbReference type="AlphaFoldDB" id="A0A430BX10"/>
<evidence type="ECO:0000313" key="2">
    <source>
        <dbReference type="Proteomes" id="UP000287401"/>
    </source>
</evidence>
<protein>
    <submittedName>
        <fullName evidence="1">Uncharacterized protein</fullName>
    </submittedName>
</protein>
<organism evidence="1 2">
    <name type="scientific">Sphingobium yanoikuyae</name>
    <name type="common">Sphingomonas yanoikuyae</name>
    <dbReference type="NCBI Taxonomy" id="13690"/>
    <lineage>
        <taxon>Bacteria</taxon>
        <taxon>Pseudomonadati</taxon>
        <taxon>Pseudomonadota</taxon>
        <taxon>Alphaproteobacteria</taxon>
        <taxon>Sphingomonadales</taxon>
        <taxon>Sphingomonadaceae</taxon>
        <taxon>Sphingobium</taxon>
    </lineage>
</organism>
<proteinExistence type="predicted"/>
<name>A0A430BX10_SPHYA</name>
<evidence type="ECO:0000313" key="1">
    <source>
        <dbReference type="EMBL" id="RSU57226.1"/>
    </source>
</evidence>
<comment type="caution">
    <text evidence="1">The sequence shown here is derived from an EMBL/GenBank/DDBJ whole genome shotgun (WGS) entry which is preliminary data.</text>
</comment>